<evidence type="ECO:0000256" key="1">
    <source>
        <dbReference type="PROSITE-ProRule" id="PRU00276"/>
    </source>
</evidence>
<dbReference type="InterPro" id="IPR001762">
    <property type="entry name" value="Disintegrin_dom"/>
</dbReference>
<feature type="domain" description="Disintegrin" evidence="2">
    <location>
        <begin position="323"/>
        <end position="368"/>
    </location>
</feature>
<protein>
    <recommendedName>
        <fullName evidence="6">Peptidase M12B domain-containing protein</fullName>
    </recommendedName>
</protein>
<dbReference type="Gene3D" id="3.40.390.10">
    <property type="entry name" value="Collagenase (Catalytic Domain)"/>
    <property type="match status" value="1"/>
</dbReference>
<dbReference type="InterPro" id="IPR024079">
    <property type="entry name" value="MetalloPept_cat_dom_sf"/>
</dbReference>
<dbReference type="InterPro" id="IPR036436">
    <property type="entry name" value="Disintegrin_dom_sf"/>
</dbReference>
<evidence type="ECO:0008006" key="6">
    <source>
        <dbReference type="Google" id="ProtNLM"/>
    </source>
</evidence>
<feature type="domain" description="Peptidase M12B" evidence="3">
    <location>
        <begin position="63"/>
        <end position="312"/>
    </location>
</feature>
<dbReference type="Gene3D" id="4.10.70.10">
    <property type="entry name" value="Disintegrin domain"/>
    <property type="match status" value="1"/>
</dbReference>
<reference evidence="4 5" key="1">
    <citation type="submission" date="2024-08" db="EMBL/GenBank/DDBJ databases">
        <authorList>
            <person name="Cucini C."/>
            <person name="Frati F."/>
        </authorList>
    </citation>
    <scope>NUCLEOTIDE SEQUENCE [LARGE SCALE GENOMIC DNA]</scope>
</reference>
<dbReference type="Proteomes" id="UP001642540">
    <property type="component" value="Unassembled WGS sequence"/>
</dbReference>
<dbReference type="PANTHER" id="PTHR45702">
    <property type="entry name" value="ADAM10/ADAM17 METALLOPEPTIDASE FAMILY MEMBER"/>
    <property type="match status" value="1"/>
</dbReference>
<name>A0ABP1QKG6_9HEXA</name>
<dbReference type="InterPro" id="IPR051489">
    <property type="entry name" value="ADAM_Metalloproteinase"/>
</dbReference>
<dbReference type="EMBL" id="CAXLJM020000033">
    <property type="protein sequence ID" value="CAL8101992.1"/>
    <property type="molecule type" value="Genomic_DNA"/>
</dbReference>
<organism evidence="4 5">
    <name type="scientific">Orchesella dallaii</name>
    <dbReference type="NCBI Taxonomy" id="48710"/>
    <lineage>
        <taxon>Eukaryota</taxon>
        <taxon>Metazoa</taxon>
        <taxon>Ecdysozoa</taxon>
        <taxon>Arthropoda</taxon>
        <taxon>Hexapoda</taxon>
        <taxon>Collembola</taxon>
        <taxon>Entomobryomorpha</taxon>
        <taxon>Entomobryoidea</taxon>
        <taxon>Orchesellidae</taxon>
        <taxon>Orchesellinae</taxon>
        <taxon>Orchesella</taxon>
    </lineage>
</organism>
<dbReference type="Pfam" id="PF13688">
    <property type="entry name" value="Reprolysin_5"/>
    <property type="match status" value="1"/>
</dbReference>
<gene>
    <name evidence="4" type="ORF">ODALV1_LOCUS11015</name>
</gene>
<comment type="caution">
    <text evidence="4">The sequence shown here is derived from an EMBL/GenBank/DDBJ whole genome shotgun (WGS) entry which is preliminary data.</text>
</comment>
<dbReference type="InterPro" id="IPR001590">
    <property type="entry name" value="Peptidase_M12B"/>
</dbReference>
<dbReference type="PANTHER" id="PTHR45702:SF2">
    <property type="entry name" value="KUZBANIAN, ISOFORM A"/>
    <property type="match status" value="1"/>
</dbReference>
<evidence type="ECO:0000259" key="2">
    <source>
        <dbReference type="PROSITE" id="PS50214"/>
    </source>
</evidence>
<evidence type="ECO:0000313" key="5">
    <source>
        <dbReference type="Proteomes" id="UP001642540"/>
    </source>
</evidence>
<feature type="active site" evidence="1">
    <location>
        <position position="236"/>
    </location>
</feature>
<dbReference type="SUPFAM" id="SSF55486">
    <property type="entry name" value="Metalloproteases ('zincins'), catalytic domain"/>
    <property type="match status" value="1"/>
</dbReference>
<dbReference type="PROSITE" id="PS50214">
    <property type="entry name" value="DISINTEGRIN_2"/>
    <property type="match status" value="1"/>
</dbReference>
<proteinExistence type="predicted"/>
<comment type="caution">
    <text evidence="1">Lacks conserved residue(s) required for the propagation of feature annotation.</text>
</comment>
<dbReference type="PROSITE" id="PS50215">
    <property type="entry name" value="ADAM_MEPRO"/>
    <property type="match status" value="1"/>
</dbReference>
<sequence>MKQLRVWYLSYEAVIGSIFATGLTEIYDDYSLAEPAIRVPGTPTDWLPQEEDDVQIKETPTGYTCSLCIYVDHQFVDAYTANGKNHLNNLRKVKASIKRMVEHANWIFRSTDWDNDGKPDNIGFNMASLVLGWLPFREDTQDTYEIPKEASGLLKIFARMNFSTCCLGVGFTNRPFLNGLDAISFAAADKILGGICDHRDPKEDLMRSMNAVLISARAEDQSQLPLRHMSNALLHELGHAFGARLHDDEFKAPGCWGFQLGEADKPPSKPKLGRYIMWPKSSLNPNQLTRRNNVRFSTCSKTAIALVIDKRKQRKKCFDVDDKPFCGNGIVEGLETCDCGSFFDCSKQKCCGSRSSRKPCMIMDTISCNPNGFSKQYGGNSEVWNSASCQLNPKYQIVVIFLMIKYVKLKYFGATTSHYKM</sequence>
<evidence type="ECO:0000313" key="4">
    <source>
        <dbReference type="EMBL" id="CAL8101992.1"/>
    </source>
</evidence>
<accession>A0ABP1QKG6</accession>
<keyword evidence="5" id="KW-1185">Reference proteome</keyword>
<evidence type="ECO:0000259" key="3">
    <source>
        <dbReference type="PROSITE" id="PS50215"/>
    </source>
</evidence>